<reference evidence="2 3" key="1">
    <citation type="submission" date="2023-12" db="EMBL/GenBank/DDBJ databases">
        <title>Description of an unclassified Opitutus bacterium of Verrucomicrobiota.</title>
        <authorList>
            <person name="Zhang D.-F."/>
        </authorList>
    </citation>
    <scope>NUCLEOTIDE SEQUENCE [LARGE SCALE GENOMIC DNA]</scope>
    <source>
        <strain evidence="2 3">WL0086</strain>
    </source>
</reference>
<dbReference type="SUPFAM" id="SSF52980">
    <property type="entry name" value="Restriction endonuclease-like"/>
    <property type="match status" value="1"/>
</dbReference>
<dbReference type="Pfam" id="PF12705">
    <property type="entry name" value="PDDEXK_1"/>
    <property type="match status" value="1"/>
</dbReference>
<feature type="domain" description="PD-(D/E)XK endonuclease-like" evidence="1">
    <location>
        <begin position="650"/>
        <end position="910"/>
    </location>
</feature>
<organism evidence="2 3">
    <name type="scientific">Actomonas aquatica</name>
    <dbReference type="NCBI Taxonomy" id="2866162"/>
    <lineage>
        <taxon>Bacteria</taxon>
        <taxon>Pseudomonadati</taxon>
        <taxon>Verrucomicrobiota</taxon>
        <taxon>Opitutia</taxon>
        <taxon>Opitutales</taxon>
        <taxon>Opitutaceae</taxon>
        <taxon>Actomonas</taxon>
    </lineage>
</organism>
<dbReference type="Gene3D" id="3.90.320.10">
    <property type="match status" value="1"/>
</dbReference>
<dbReference type="SUPFAM" id="SSF52540">
    <property type="entry name" value="P-loop containing nucleoside triphosphate hydrolases"/>
    <property type="match status" value="1"/>
</dbReference>
<evidence type="ECO:0000313" key="2">
    <source>
        <dbReference type="EMBL" id="WRQ86792.1"/>
    </source>
</evidence>
<dbReference type="InterPro" id="IPR011604">
    <property type="entry name" value="PDDEXK-like_dom_sf"/>
</dbReference>
<dbReference type="EMBL" id="CP139781">
    <property type="protein sequence ID" value="WRQ86792.1"/>
    <property type="molecule type" value="Genomic_DNA"/>
</dbReference>
<keyword evidence="3" id="KW-1185">Reference proteome</keyword>
<dbReference type="InterPro" id="IPR027417">
    <property type="entry name" value="P-loop_NTPase"/>
</dbReference>
<evidence type="ECO:0000259" key="1">
    <source>
        <dbReference type="Pfam" id="PF12705"/>
    </source>
</evidence>
<dbReference type="RefSeq" id="WP_221030628.1">
    <property type="nucleotide sequence ID" value="NZ_CP139781.1"/>
</dbReference>
<dbReference type="InterPro" id="IPR011335">
    <property type="entry name" value="Restrct_endonuc-II-like"/>
</dbReference>
<name>A0ABZ1C5V1_9BACT</name>
<sequence length="947" mass="105296">MPPDSRSAAAPRLCALPWSLPLPEAAAGWLIEQAAWTGEGPLDLRDWLIVVPTRQSSRRLREALAQAAAERDQAVFSPRVVVPEQIPALLVELPPVASRLESTLAWVRVLQEVPLGELRVLLPVEPPQRDFAWALGLATRLLRVQGQLVEEGLSFKAVAEREGHPEQERWRQLGWLEDRWRVVLAEAQRQPRGDAEAAGLDSVQVPEGCARVAWIGVPDALGVAVNYGERLAALCPVDVLVYFDPAFGAVDDAFDAWGRPRSDFWAGRELPWQDFERQVRLMANPAAQAERIAAVAQQHERPDEWLAVALVDPEVRAPLEQELAAAEVHSFNPEGEPWAQGRLYGLLAKLAALVAAPGEAEIGALLRHPDVLATLIAGRGPQGETALPTTLLEQWDRLREQHLVEDLAQARTHAGRWPLLQAALAQVADWREQMLDGAFVDGAIALPARFYGDREIEGGSALAEAARHWVETVEAWEAAGGLVDGLSRAEQWRLAVQGFGEGARFAPKPADALELGGWLELLWADAERVVVAGVNEGLLPESVVGDAFLPEGLRVELGLRSNAQRGARDAYLLAAVLASRKGEYVELLVGKTADNGEPLRPSRLLLAGNDEALPARVRRLFRPLESQQANLPWRRAWQLETPRAKLPDAVSVTALRDWLDCPYRFYLKRVLRMEPRDLQKAELDARDFGSLVHLALEAMGEQPALRDCTDEGKLRDGLLAVLEAAAKERFGDTWSLPLQIQMESARQRLRRVAAVEVAERQAGWRTERVEWEFAVPLGPLTVRGKIDRIDRHEDGRVRVIDYKTSDRPVEPIEAHLDRLREDDHDRPEWLRVEYGGKERRWCDLQLPLYRRALAPEYGDELDCLYFNLPKAVGETGLLAWPEGLPELQQAAERCAERVAESIAAGVFWPPVEDAGRAGDEWEQLFHDGVAASVSENWIRQSGKEVAP</sequence>
<evidence type="ECO:0000313" key="3">
    <source>
        <dbReference type="Proteomes" id="UP000738431"/>
    </source>
</evidence>
<protein>
    <submittedName>
        <fullName evidence="2">PD-(D/E)XK nuclease family protein</fullName>
    </submittedName>
</protein>
<dbReference type="InterPro" id="IPR038726">
    <property type="entry name" value="PDDEXK_AddAB-type"/>
</dbReference>
<accession>A0ABZ1C5V1</accession>
<proteinExistence type="predicted"/>
<gene>
    <name evidence="2" type="ORF">K1X11_018425</name>
</gene>
<dbReference type="Proteomes" id="UP000738431">
    <property type="component" value="Chromosome"/>
</dbReference>